<organism evidence="3 4">
    <name type="scientific">Vanilla planifolia</name>
    <name type="common">Vanilla</name>
    <dbReference type="NCBI Taxonomy" id="51239"/>
    <lineage>
        <taxon>Eukaryota</taxon>
        <taxon>Viridiplantae</taxon>
        <taxon>Streptophyta</taxon>
        <taxon>Embryophyta</taxon>
        <taxon>Tracheophyta</taxon>
        <taxon>Spermatophyta</taxon>
        <taxon>Magnoliopsida</taxon>
        <taxon>Liliopsida</taxon>
        <taxon>Asparagales</taxon>
        <taxon>Orchidaceae</taxon>
        <taxon>Vanilloideae</taxon>
        <taxon>Vanilleae</taxon>
        <taxon>Vanilla</taxon>
    </lineage>
</organism>
<dbReference type="InterPro" id="IPR001279">
    <property type="entry name" value="Metallo-B-lactamas"/>
</dbReference>
<feature type="transmembrane region" description="Helical" evidence="1">
    <location>
        <begin position="266"/>
        <end position="285"/>
    </location>
</feature>
<gene>
    <name evidence="3" type="ORF">HPP92_008100</name>
</gene>
<dbReference type="SMART" id="SM00849">
    <property type="entry name" value="Lactamase_B"/>
    <property type="match status" value="1"/>
</dbReference>
<dbReference type="Gene3D" id="3.60.15.10">
    <property type="entry name" value="Ribonuclease Z/Hydroxyacylglutathione hydrolase-like"/>
    <property type="match status" value="1"/>
</dbReference>
<keyword evidence="1" id="KW-0472">Membrane</keyword>
<dbReference type="InterPro" id="IPR036866">
    <property type="entry name" value="RibonucZ/Hydroxyglut_hydro"/>
</dbReference>
<comment type="caution">
    <text evidence="3">The sequence shown here is derived from an EMBL/GenBank/DDBJ whole genome shotgun (WGS) entry which is preliminary data.</text>
</comment>
<keyword evidence="1" id="KW-0812">Transmembrane</keyword>
<dbReference type="Gene3D" id="1.10.10.10">
    <property type="entry name" value="Winged helix-like DNA-binding domain superfamily/Winged helix DNA-binding domain"/>
    <property type="match status" value="1"/>
</dbReference>
<evidence type="ECO:0000259" key="2">
    <source>
        <dbReference type="SMART" id="SM00849"/>
    </source>
</evidence>
<accession>A0A835R5N8</accession>
<dbReference type="InterPro" id="IPR036388">
    <property type="entry name" value="WH-like_DNA-bd_sf"/>
</dbReference>
<sequence>MLEEGKCKLIKIPWEILAPREVGKSCYFTPRKLIVFLTHHHYDHIDGLSVICKSNPDSVLLAHENTLSRIPKGTWSNGHVAISGGEKIQIGRQMFEAIFAPGHTDGHFSLLHLNTRSLITGDHCVGFGSAVLDVTGGGKMKDYFQTTYKFLELFPRVLIPMHGRINLWPERMLCGYLKHRRDREQAILEAIENGAQTLYDIVAAVYADVDIKLWIVASSNVRLHVDHLSYQDKLPKAFSLEKFQASSGIRFLLRWTVLHVKRNNLVAIKAFLAVGFVGLAFYLALKNKNCSKWMV</sequence>
<dbReference type="InterPro" id="IPR050662">
    <property type="entry name" value="Sec-metab_biosynth-thioest"/>
</dbReference>
<dbReference type="InterPro" id="IPR041516">
    <property type="entry name" value="LACTB2_WH"/>
</dbReference>
<dbReference type="Proteomes" id="UP000639772">
    <property type="component" value="Unassembled WGS sequence"/>
</dbReference>
<dbReference type="PANTHER" id="PTHR23131">
    <property type="entry name" value="ENDORIBONUCLEASE LACTB2"/>
    <property type="match status" value="1"/>
</dbReference>
<feature type="domain" description="Metallo-beta-lactamase" evidence="2">
    <location>
        <begin position="23"/>
        <end position="162"/>
    </location>
</feature>
<evidence type="ECO:0000313" key="4">
    <source>
        <dbReference type="Proteomes" id="UP000639772"/>
    </source>
</evidence>
<dbReference type="Pfam" id="PF00753">
    <property type="entry name" value="Lactamase_B"/>
    <property type="match status" value="1"/>
</dbReference>
<dbReference type="GO" id="GO:0009536">
    <property type="term" value="C:plastid"/>
    <property type="evidence" value="ECO:0007669"/>
    <property type="project" value="TreeGrafter"/>
</dbReference>
<proteinExistence type="predicted"/>
<dbReference type="EMBL" id="JADCNM010000004">
    <property type="protein sequence ID" value="KAG0486005.1"/>
    <property type="molecule type" value="Genomic_DNA"/>
</dbReference>
<protein>
    <recommendedName>
        <fullName evidence="2">Metallo-beta-lactamase domain-containing protein</fullName>
    </recommendedName>
</protein>
<name>A0A835R5N8_VANPL</name>
<dbReference type="Pfam" id="PF17778">
    <property type="entry name" value="WHD_BLACT"/>
    <property type="match status" value="1"/>
</dbReference>
<evidence type="ECO:0000313" key="3">
    <source>
        <dbReference type="EMBL" id="KAG0486005.1"/>
    </source>
</evidence>
<dbReference type="SUPFAM" id="SSF56281">
    <property type="entry name" value="Metallo-hydrolase/oxidoreductase"/>
    <property type="match status" value="1"/>
</dbReference>
<keyword evidence="1" id="KW-1133">Transmembrane helix</keyword>
<dbReference type="PANTHER" id="PTHR23131:SF0">
    <property type="entry name" value="ENDORIBONUCLEASE LACTB2"/>
    <property type="match status" value="1"/>
</dbReference>
<dbReference type="FunFam" id="1.10.10.10:FF:000534">
    <property type="entry name" value="Metallo-hydrolase/oxidoreductase superfamily protein"/>
    <property type="match status" value="1"/>
</dbReference>
<dbReference type="OrthoDB" id="17458at2759"/>
<evidence type="ECO:0000256" key="1">
    <source>
        <dbReference type="SAM" id="Phobius"/>
    </source>
</evidence>
<dbReference type="AlphaFoldDB" id="A0A835R5N8"/>
<reference evidence="3 4" key="1">
    <citation type="journal article" date="2020" name="Nat. Food">
        <title>A phased Vanilla planifolia genome enables genetic improvement of flavour and production.</title>
        <authorList>
            <person name="Hasing T."/>
            <person name="Tang H."/>
            <person name="Brym M."/>
            <person name="Khazi F."/>
            <person name="Huang T."/>
            <person name="Chambers A.H."/>
        </authorList>
    </citation>
    <scope>NUCLEOTIDE SEQUENCE [LARGE SCALE GENOMIC DNA]</scope>
    <source>
        <tissue evidence="3">Leaf</tissue>
    </source>
</reference>